<feature type="repeat" description="Solcar" evidence="8">
    <location>
        <begin position="39"/>
        <end position="111"/>
    </location>
</feature>
<evidence type="ECO:0000256" key="1">
    <source>
        <dbReference type="ARBA" id="ARBA00004141"/>
    </source>
</evidence>
<dbReference type="PANTHER" id="PTHR45667">
    <property type="entry name" value="S-ADENOSYLMETHIONINE MITOCHONDRIAL CARRIER PROTEIN"/>
    <property type="match status" value="1"/>
</dbReference>
<dbReference type="PRINTS" id="PR00926">
    <property type="entry name" value="MITOCARRIER"/>
</dbReference>
<sequence length="305" mass="31964">MVSNTHARLVMLALALFSSAEAAVVKKSSKSVAGWKDQMLFRERLIAGASARGVAQTVLHPIDVARTRLQAKGVEMTFTPQTFVKGVVPQFVLAFPAGALQFASYEFCKAKAAAVGVTGGLAEVLCGASGALAASVVRVPQEVLKQRVQADIYPNAAVGLKTILSEQGVAGLYKGYFATISRDVPWNALSFMFFSQFKTLFKDVTGKAPTNEQNLALGASAGMVAAVIMTPIDVVKTRLMTGGASGGIVGVMKQIVTEEGAATLMKGVLPRVAFLAPLAAMTLSLYEGFGKELVAKRTGVEASSL</sequence>
<dbReference type="AlphaFoldDB" id="A0A7S0E9M4"/>
<keyword evidence="7 8" id="KW-0472">Membrane</keyword>
<proteinExistence type="inferred from homology"/>
<keyword evidence="6" id="KW-1133">Transmembrane helix</keyword>
<reference evidence="11" key="1">
    <citation type="submission" date="2021-01" db="EMBL/GenBank/DDBJ databases">
        <authorList>
            <person name="Corre E."/>
            <person name="Pelletier E."/>
            <person name="Niang G."/>
            <person name="Scheremetjew M."/>
            <person name="Finn R."/>
            <person name="Kale V."/>
            <person name="Holt S."/>
            <person name="Cochrane G."/>
            <person name="Meng A."/>
            <person name="Brown T."/>
            <person name="Cohen L."/>
        </authorList>
    </citation>
    <scope>NUCLEOTIDE SEQUENCE</scope>
    <source>
        <strain evidence="11">CCMP1374</strain>
    </source>
</reference>
<feature type="chain" id="PRO_5030957097" description="Mitochondrial carrier protein" evidence="10">
    <location>
        <begin position="23"/>
        <end position="305"/>
    </location>
</feature>
<evidence type="ECO:0000256" key="3">
    <source>
        <dbReference type="ARBA" id="ARBA00022448"/>
    </source>
</evidence>
<evidence type="ECO:0000256" key="7">
    <source>
        <dbReference type="ARBA" id="ARBA00023136"/>
    </source>
</evidence>
<dbReference type="InterPro" id="IPR023395">
    <property type="entry name" value="MCP_dom_sf"/>
</dbReference>
<name>A0A7S0E9M4_9EUKA</name>
<dbReference type="GO" id="GO:0016020">
    <property type="term" value="C:membrane"/>
    <property type="evidence" value="ECO:0007669"/>
    <property type="project" value="UniProtKB-SubCell"/>
</dbReference>
<evidence type="ECO:0000256" key="4">
    <source>
        <dbReference type="ARBA" id="ARBA00022692"/>
    </source>
</evidence>
<comment type="subcellular location">
    <subcellularLocation>
        <location evidence="1">Membrane</location>
        <topology evidence="1">Multi-pass membrane protein</topology>
    </subcellularLocation>
</comment>
<feature type="repeat" description="Solcar" evidence="8">
    <location>
        <begin position="209"/>
        <end position="292"/>
    </location>
</feature>
<evidence type="ECO:0000256" key="10">
    <source>
        <dbReference type="SAM" id="SignalP"/>
    </source>
</evidence>
<dbReference type="InterPro" id="IPR002067">
    <property type="entry name" value="MCP"/>
</dbReference>
<protein>
    <recommendedName>
        <fullName evidence="12">Mitochondrial carrier protein</fullName>
    </recommendedName>
</protein>
<evidence type="ECO:0000256" key="8">
    <source>
        <dbReference type="PROSITE-ProRule" id="PRU00282"/>
    </source>
</evidence>
<dbReference type="GO" id="GO:0055085">
    <property type="term" value="P:transmembrane transport"/>
    <property type="evidence" value="ECO:0007669"/>
    <property type="project" value="InterPro"/>
</dbReference>
<evidence type="ECO:0000256" key="6">
    <source>
        <dbReference type="ARBA" id="ARBA00022989"/>
    </source>
</evidence>
<dbReference type="Gene3D" id="1.50.40.10">
    <property type="entry name" value="Mitochondrial carrier domain"/>
    <property type="match status" value="2"/>
</dbReference>
<gene>
    <name evidence="11" type="ORF">PANT1444_LOCUS5115</name>
</gene>
<evidence type="ECO:0000256" key="5">
    <source>
        <dbReference type="ARBA" id="ARBA00022737"/>
    </source>
</evidence>
<organism evidence="11">
    <name type="scientific">Phaeocystis antarctica</name>
    <dbReference type="NCBI Taxonomy" id="33657"/>
    <lineage>
        <taxon>Eukaryota</taxon>
        <taxon>Haptista</taxon>
        <taxon>Haptophyta</taxon>
        <taxon>Prymnesiophyceae</taxon>
        <taxon>Phaeocystales</taxon>
        <taxon>Phaeocystaceae</taxon>
        <taxon>Phaeocystis</taxon>
    </lineage>
</organism>
<feature type="signal peptide" evidence="10">
    <location>
        <begin position="1"/>
        <end position="22"/>
    </location>
</feature>
<evidence type="ECO:0000313" key="11">
    <source>
        <dbReference type="EMBL" id="CAD8477199.1"/>
    </source>
</evidence>
<keyword evidence="3 9" id="KW-0813">Transport</keyword>
<accession>A0A7S0E9M4</accession>
<evidence type="ECO:0000256" key="9">
    <source>
        <dbReference type="RuleBase" id="RU000488"/>
    </source>
</evidence>
<feature type="repeat" description="Solcar" evidence="8">
    <location>
        <begin position="121"/>
        <end position="200"/>
    </location>
</feature>
<comment type="similarity">
    <text evidence="2 9">Belongs to the mitochondrial carrier (TC 2.A.29) family.</text>
</comment>
<evidence type="ECO:0000256" key="2">
    <source>
        <dbReference type="ARBA" id="ARBA00006375"/>
    </source>
</evidence>
<keyword evidence="4 8" id="KW-0812">Transmembrane</keyword>
<keyword evidence="10" id="KW-0732">Signal</keyword>
<dbReference type="InterPro" id="IPR018108">
    <property type="entry name" value="MCP_transmembrane"/>
</dbReference>
<dbReference type="SUPFAM" id="SSF103506">
    <property type="entry name" value="Mitochondrial carrier"/>
    <property type="match status" value="1"/>
</dbReference>
<keyword evidence="5" id="KW-0677">Repeat</keyword>
<evidence type="ECO:0008006" key="12">
    <source>
        <dbReference type="Google" id="ProtNLM"/>
    </source>
</evidence>
<dbReference type="PROSITE" id="PS50920">
    <property type="entry name" value="SOLCAR"/>
    <property type="match status" value="3"/>
</dbReference>
<dbReference type="Pfam" id="PF00153">
    <property type="entry name" value="Mito_carr"/>
    <property type="match status" value="3"/>
</dbReference>
<dbReference type="EMBL" id="HBEP01009077">
    <property type="protein sequence ID" value="CAD8477199.1"/>
    <property type="molecule type" value="Transcribed_RNA"/>
</dbReference>